<dbReference type="SMART" id="SM00148">
    <property type="entry name" value="PLCXc"/>
    <property type="match status" value="1"/>
</dbReference>
<dbReference type="Proteomes" id="UP000242864">
    <property type="component" value="Chromosome"/>
</dbReference>
<keyword evidence="7" id="KW-0732">Signal</keyword>
<sequence>MMKRIGAFALVVSLMLLFTPIARASVVLSEHSENWMSSLDAHLPLTEINIPGTHDSGSFTLEDPVKSVWAKTQTLNYIQQMEHGIRFFDIRGRASTNQTISIHHGVIYLHHELGTFLNAARAYLTVYPHETIIMSMKKDHYNDSHVHQSFESVFREHYFDDPRFSTLFYKGHHSNPTLAETRGKIVLFNRMGPTQMTSGYGTSRQGIHWSDNATFATEINEKHIHLVVQDEYKDYYGDKLAAVKNLLMRSKTNSDPHTLYMNYLNVSSGGSALNSIYYYASYINPNIAKTIKDMGKSRTGWVIVDYSGYRWAGFDDIVDDVIDSNSIPSLHV</sequence>
<dbReference type="Pfam" id="PF00388">
    <property type="entry name" value="PI-PLC-X"/>
    <property type="match status" value="1"/>
</dbReference>
<dbReference type="GO" id="GO:0004436">
    <property type="term" value="F:phosphatidylinositol diacylglycerol-lyase activity"/>
    <property type="evidence" value="ECO:0007669"/>
    <property type="project" value="UniProtKB-EC"/>
</dbReference>
<name>A0AAC9RUU3_9STAP</name>
<feature type="chain" id="PRO_5042034255" description="1-phosphatidylinositol phosphodiesterase" evidence="7">
    <location>
        <begin position="25"/>
        <end position="332"/>
    </location>
</feature>
<dbReference type="Gene3D" id="3.20.20.190">
    <property type="entry name" value="Phosphatidylinositol (PI) phosphodiesterase"/>
    <property type="match status" value="1"/>
</dbReference>
<evidence type="ECO:0000313" key="9">
    <source>
        <dbReference type="EMBL" id="ARJ51986.1"/>
    </source>
</evidence>
<comment type="catalytic activity">
    <reaction evidence="1">
        <text>a 1,2-diacyl-sn-glycero-3-phospho-(1D-myo-inositol) = 1D-myo-inositol 1,2-cyclic phosphate + a 1,2-diacyl-sn-glycerol</text>
        <dbReference type="Rhea" id="RHEA:17093"/>
        <dbReference type="ChEBI" id="CHEBI:17815"/>
        <dbReference type="ChEBI" id="CHEBI:57880"/>
        <dbReference type="ChEBI" id="CHEBI:58484"/>
        <dbReference type="EC" id="4.6.1.13"/>
    </reaction>
</comment>
<feature type="domain" description="Phosphatidylinositol-specific phospholipase C X" evidence="8">
    <location>
        <begin position="39"/>
        <end position="190"/>
    </location>
</feature>
<dbReference type="InterPro" id="IPR017946">
    <property type="entry name" value="PLC-like_Pdiesterase_TIM-brl"/>
</dbReference>
<dbReference type="InterPro" id="IPR051057">
    <property type="entry name" value="PI-PLC_domain"/>
</dbReference>
<dbReference type="KEGG" id="slz:B5P37_05080"/>
<dbReference type="PANTHER" id="PTHR13593">
    <property type="match status" value="1"/>
</dbReference>
<dbReference type="EMBL" id="CP020773">
    <property type="protein sequence ID" value="ARJ51986.1"/>
    <property type="molecule type" value="Genomic_DNA"/>
</dbReference>
<evidence type="ECO:0000256" key="6">
    <source>
        <dbReference type="ARBA" id="ARBA00030782"/>
    </source>
</evidence>
<evidence type="ECO:0000256" key="3">
    <source>
        <dbReference type="ARBA" id="ARBA00019758"/>
    </source>
</evidence>
<keyword evidence="4" id="KW-0443">Lipid metabolism</keyword>
<dbReference type="CDD" id="cd08586">
    <property type="entry name" value="PI-PLCc_BcPLC_like"/>
    <property type="match status" value="1"/>
</dbReference>
<dbReference type="PROSITE" id="PS50007">
    <property type="entry name" value="PIPLC_X_DOMAIN"/>
    <property type="match status" value="1"/>
</dbReference>
<proteinExistence type="predicted"/>
<accession>A0AAC9RUU3</accession>
<evidence type="ECO:0000256" key="7">
    <source>
        <dbReference type="SAM" id="SignalP"/>
    </source>
</evidence>
<keyword evidence="4" id="KW-0442">Lipid degradation</keyword>
<dbReference type="EC" id="4.6.1.13" evidence="2"/>
<dbReference type="AlphaFoldDB" id="A0AAC9RUU3"/>
<feature type="signal peptide" evidence="7">
    <location>
        <begin position="1"/>
        <end position="24"/>
    </location>
</feature>
<evidence type="ECO:0000256" key="5">
    <source>
        <dbReference type="ARBA" id="ARBA00030474"/>
    </source>
</evidence>
<evidence type="ECO:0000256" key="4">
    <source>
        <dbReference type="ARBA" id="ARBA00022963"/>
    </source>
</evidence>
<dbReference type="SUPFAM" id="SSF51695">
    <property type="entry name" value="PLC-like phosphodiesterases"/>
    <property type="match status" value="1"/>
</dbReference>
<evidence type="ECO:0000256" key="1">
    <source>
        <dbReference type="ARBA" id="ARBA00001316"/>
    </source>
</evidence>
<dbReference type="GO" id="GO:0008081">
    <property type="term" value="F:phosphoric diester hydrolase activity"/>
    <property type="evidence" value="ECO:0007669"/>
    <property type="project" value="InterPro"/>
</dbReference>
<evidence type="ECO:0000256" key="2">
    <source>
        <dbReference type="ARBA" id="ARBA00012581"/>
    </source>
</evidence>
<dbReference type="PANTHER" id="PTHR13593:SF113">
    <property type="entry name" value="SI:DKEY-266F7.9"/>
    <property type="match status" value="1"/>
</dbReference>
<protein>
    <recommendedName>
        <fullName evidence="3">1-phosphatidylinositol phosphodiesterase</fullName>
        <ecNumber evidence="2">4.6.1.13</ecNumber>
    </recommendedName>
    <alternativeName>
        <fullName evidence="5">Phosphatidylinositol diacylglycerol-lyase</fullName>
    </alternativeName>
    <alternativeName>
        <fullName evidence="6">Phosphatidylinositol-specific phospholipase C</fullName>
    </alternativeName>
</protein>
<evidence type="ECO:0000259" key="8">
    <source>
        <dbReference type="SMART" id="SM00148"/>
    </source>
</evidence>
<reference evidence="9 10" key="1">
    <citation type="submission" date="2017-04" db="EMBL/GenBank/DDBJ databases">
        <authorList>
            <person name="Veseli I.A."/>
            <person name="Tang C."/>
            <person name="Pombert J.-F."/>
        </authorList>
    </citation>
    <scope>NUCLEOTIDE SEQUENCE [LARGE SCALE GENOMIC DNA]</scope>
    <source>
        <strain evidence="9 10">ATCC 700373</strain>
    </source>
</reference>
<keyword evidence="10" id="KW-1185">Reference proteome</keyword>
<dbReference type="InterPro" id="IPR000909">
    <property type="entry name" value="PLipase_C_PInositol-sp_X_dom"/>
</dbReference>
<organism evidence="9 10">
    <name type="scientific">Staphylococcus lutrae</name>
    <dbReference type="NCBI Taxonomy" id="155085"/>
    <lineage>
        <taxon>Bacteria</taxon>
        <taxon>Bacillati</taxon>
        <taxon>Bacillota</taxon>
        <taxon>Bacilli</taxon>
        <taxon>Bacillales</taxon>
        <taxon>Staphylococcaceae</taxon>
        <taxon>Staphylococcus</taxon>
    </lineage>
</organism>
<evidence type="ECO:0000313" key="10">
    <source>
        <dbReference type="Proteomes" id="UP000242864"/>
    </source>
</evidence>
<dbReference type="GO" id="GO:0016042">
    <property type="term" value="P:lipid catabolic process"/>
    <property type="evidence" value="ECO:0007669"/>
    <property type="project" value="UniProtKB-KW"/>
</dbReference>
<gene>
    <name evidence="9" type="ORF">B5P37_05080</name>
</gene>